<dbReference type="PANTHER" id="PTHR10067">
    <property type="entry name" value="PHOSPHATIDYLSERINE DECARBOXYLASE"/>
    <property type="match status" value="1"/>
</dbReference>
<dbReference type="InterPro" id="IPR033177">
    <property type="entry name" value="PSD-B"/>
</dbReference>
<evidence type="ECO:0000256" key="1">
    <source>
        <dbReference type="ARBA" id="ARBA00001928"/>
    </source>
</evidence>
<evidence type="ECO:0000256" key="11">
    <source>
        <dbReference type="ARBA" id="ARBA00023317"/>
    </source>
</evidence>
<keyword evidence="11" id="KW-0670">Pyruvate</keyword>
<dbReference type="AlphaFoldDB" id="A0A369KU63"/>
<dbReference type="InterPro" id="IPR003817">
    <property type="entry name" value="PS_Dcarbxylase"/>
</dbReference>
<evidence type="ECO:0000256" key="12">
    <source>
        <dbReference type="ARBA" id="ARBA00024326"/>
    </source>
</evidence>
<dbReference type="EMBL" id="QOVW01000018">
    <property type="protein sequence ID" value="RDB36900.1"/>
    <property type="molecule type" value="Genomic_DNA"/>
</dbReference>
<proteinExistence type="predicted"/>
<comment type="pathway">
    <text evidence="12">Phospholipid metabolism; phosphatidylethanolamine biosynthesis.</text>
</comment>
<dbReference type="UniPathway" id="UPA00558"/>
<gene>
    <name evidence="13" type="primary">psd</name>
    <name evidence="13" type="ORF">DCC88_02670</name>
</gene>
<evidence type="ECO:0000256" key="3">
    <source>
        <dbReference type="ARBA" id="ARBA00012243"/>
    </source>
</evidence>
<evidence type="ECO:0000256" key="6">
    <source>
        <dbReference type="ARBA" id="ARBA00023098"/>
    </source>
</evidence>
<keyword evidence="10" id="KW-1208">Phospholipid metabolism</keyword>
<evidence type="ECO:0000256" key="4">
    <source>
        <dbReference type="ARBA" id="ARBA00022516"/>
    </source>
</evidence>
<evidence type="ECO:0000256" key="5">
    <source>
        <dbReference type="ARBA" id="ARBA00022793"/>
    </source>
</evidence>
<keyword evidence="14" id="KW-1185">Reference proteome</keyword>
<dbReference type="EC" id="4.1.1.65" evidence="3"/>
<evidence type="ECO:0000256" key="9">
    <source>
        <dbReference type="ARBA" id="ARBA00023239"/>
    </source>
</evidence>
<keyword evidence="4" id="KW-0444">Lipid biosynthesis</keyword>
<dbReference type="RefSeq" id="WP_338636101.1">
    <property type="nucleotide sequence ID" value="NZ_CP146516.1"/>
</dbReference>
<protein>
    <recommendedName>
        <fullName evidence="3">phosphatidylserine decarboxylase</fullName>
        <ecNumber evidence="3">4.1.1.65</ecNumber>
    </recommendedName>
</protein>
<evidence type="ECO:0000313" key="14">
    <source>
        <dbReference type="Proteomes" id="UP000253934"/>
    </source>
</evidence>
<comment type="caution">
    <text evidence="13">The sequence shown here is derived from an EMBL/GenBank/DDBJ whole genome shotgun (WGS) entry which is preliminary data.</text>
</comment>
<comment type="cofactor">
    <cofactor evidence="1">
        <name>pyruvate</name>
        <dbReference type="ChEBI" id="CHEBI:15361"/>
    </cofactor>
</comment>
<evidence type="ECO:0000313" key="13">
    <source>
        <dbReference type="EMBL" id="RDB36900.1"/>
    </source>
</evidence>
<accession>A0A369KU63</accession>
<sequence length="313" mass="35247">MFKSILGSTTKQIKVVKRESGEKFIEKVYGEDAMKIFYGNATATAFTEKFLTNKWISNIYGAYNDSGASKHKIEEFVNLMGINVSECEKDISEYNSFNDFFARKLQPRSRPINRSQNSIISPGDGRLLVYPKINETTISNIKWAPIKLIDLFNGNESLTERFKNGSCGILRLCPSDYHRFHFPISGKAGITKTIPGLLHSVNPYALEQKIPVYCLNKRTICELDSDMFGKVLIIEVGALFVGTIVQTYRPNMQVEKGDEKGFFKFGGSTCIFFFENGVMSFDDDIIKCSQEGFESLVQMGEQIGSLNEGKNNN</sequence>
<comment type="pathway">
    <text evidence="2">Lipid metabolism.</text>
</comment>
<dbReference type="NCBIfam" id="TIGR00163">
    <property type="entry name" value="PS_decarb"/>
    <property type="match status" value="1"/>
</dbReference>
<dbReference type="GO" id="GO:0006646">
    <property type="term" value="P:phosphatidylethanolamine biosynthetic process"/>
    <property type="evidence" value="ECO:0007669"/>
    <property type="project" value="UniProtKB-UniPathway"/>
</dbReference>
<keyword evidence="8" id="KW-0594">Phospholipid biosynthesis</keyword>
<evidence type="ECO:0000256" key="7">
    <source>
        <dbReference type="ARBA" id="ARBA00023145"/>
    </source>
</evidence>
<keyword evidence="6" id="KW-0443">Lipid metabolism</keyword>
<dbReference type="Proteomes" id="UP000253934">
    <property type="component" value="Unassembled WGS sequence"/>
</dbReference>
<dbReference type="GO" id="GO:0004609">
    <property type="term" value="F:phosphatidylserine decarboxylase activity"/>
    <property type="evidence" value="ECO:0007669"/>
    <property type="project" value="UniProtKB-EC"/>
</dbReference>
<dbReference type="PANTHER" id="PTHR10067:SF17">
    <property type="entry name" value="PHOSPHATIDYLSERINE DECARBOXYLASE PROENZYME 2"/>
    <property type="match status" value="1"/>
</dbReference>
<evidence type="ECO:0000256" key="10">
    <source>
        <dbReference type="ARBA" id="ARBA00023264"/>
    </source>
</evidence>
<organism evidence="13 14">
    <name type="scientific">Spirobacillus cienkowskii</name>
    <dbReference type="NCBI Taxonomy" id="495820"/>
    <lineage>
        <taxon>Bacteria</taxon>
        <taxon>Pseudomonadati</taxon>
        <taxon>Bdellovibrionota</taxon>
        <taxon>Oligoflexia</taxon>
        <taxon>Silvanigrellales</taxon>
        <taxon>Spirobacillus</taxon>
    </lineage>
</organism>
<keyword evidence="5" id="KW-0210">Decarboxylase</keyword>
<evidence type="ECO:0000256" key="2">
    <source>
        <dbReference type="ARBA" id="ARBA00005189"/>
    </source>
</evidence>
<dbReference type="Pfam" id="PF02666">
    <property type="entry name" value="PS_Dcarbxylase"/>
    <property type="match status" value="1"/>
</dbReference>
<name>A0A369KU63_9BACT</name>
<keyword evidence="9 13" id="KW-0456">Lyase</keyword>
<evidence type="ECO:0000256" key="8">
    <source>
        <dbReference type="ARBA" id="ARBA00023209"/>
    </source>
</evidence>
<keyword evidence="7" id="KW-0865">Zymogen</keyword>
<reference evidence="13" key="1">
    <citation type="submission" date="2018-04" db="EMBL/GenBank/DDBJ databases">
        <title>Draft genome sequence of the Candidatus Spirobacillus cienkowskii, a pathogen of freshwater Daphnia species, reconstructed from hemolymph metagenomic reads.</title>
        <authorList>
            <person name="Bresciani L."/>
            <person name="Lemos L.N."/>
            <person name="Wale N."/>
            <person name="Lin J.Y."/>
            <person name="Fernandes G.R."/>
            <person name="Duffy M.A."/>
            <person name="Rodrigues J.M."/>
        </authorList>
    </citation>
    <scope>NUCLEOTIDE SEQUENCE [LARGE SCALE GENOMIC DNA]</scope>
    <source>
        <strain evidence="13">Binning01</strain>
    </source>
</reference>